<dbReference type="InterPro" id="IPR050511">
    <property type="entry name" value="AMPK_gamma/SDS23_families"/>
</dbReference>
<dbReference type="CDD" id="cd02859">
    <property type="entry name" value="E_set_AMPKbeta_like_N"/>
    <property type="match status" value="1"/>
</dbReference>
<dbReference type="InterPro" id="IPR032640">
    <property type="entry name" value="AMPK1_CBM"/>
</dbReference>
<gene>
    <name evidence="6" type="ORF">CEY00_Acc26861</name>
</gene>
<dbReference type="Gramene" id="PSR96806">
    <property type="protein sequence ID" value="PSR96806"/>
    <property type="gene ID" value="CEY00_Acc26861"/>
</dbReference>
<feature type="domain" description="CBS" evidence="5">
    <location>
        <begin position="404"/>
        <end position="461"/>
    </location>
</feature>
<dbReference type="Gene3D" id="2.60.40.10">
    <property type="entry name" value="Immunoglobulins"/>
    <property type="match status" value="1"/>
</dbReference>
<organism evidence="6 7">
    <name type="scientific">Actinidia chinensis var. chinensis</name>
    <name type="common">Chinese soft-hair kiwi</name>
    <dbReference type="NCBI Taxonomy" id="1590841"/>
    <lineage>
        <taxon>Eukaryota</taxon>
        <taxon>Viridiplantae</taxon>
        <taxon>Streptophyta</taxon>
        <taxon>Embryophyta</taxon>
        <taxon>Tracheophyta</taxon>
        <taxon>Spermatophyta</taxon>
        <taxon>Magnoliopsida</taxon>
        <taxon>eudicotyledons</taxon>
        <taxon>Gunneridae</taxon>
        <taxon>Pentapetalae</taxon>
        <taxon>asterids</taxon>
        <taxon>Ericales</taxon>
        <taxon>Actinidiaceae</taxon>
        <taxon>Actinidia</taxon>
    </lineage>
</organism>
<dbReference type="SUPFAM" id="SSF54631">
    <property type="entry name" value="CBS-domain pair"/>
    <property type="match status" value="2"/>
</dbReference>
<dbReference type="EMBL" id="NKQK01000023">
    <property type="protein sequence ID" value="PSR96806.1"/>
    <property type="molecule type" value="Genomic_DNA"/>
</dbReference>
<dbReference type="PANTHER" id="PTHR13780">
    <property type="entry name" value="AMP-ACTIVATED PROTEIN KINASE, GAMMA REGULATORY SUBUNIT"/>
    <property type="match status" value="1"/>
</dbReference>
<dbReference type="InterPro" id="IPR013783">
    <property type="entry name" value="Ig-like_fold"/>
</dbReference>
<evidence type="ECO:0000313" key="7">
    <source>
        <dbReference type="Proteomes" id="UP000241394"/>
    </source>
</evidence>
<evidence type="ECO:0000256" key="3">
    <source>
        <dbReference type="PROSITE-ProRule" id="PRU00703"/>
    </source>
</evidence>
<dbReference type="Gene3D" id="3.10.580.10">
    <property type="entry name" value="CBS-domain"/>
    <property type="match status" value="2"/>
</dbReference>
<dbReference type="Pfam" id="PF16561">
    <property type="entry name" value="AMPK1_CBM"/>
    <property type="match status" value="1"/>
</dbReference>
<evidence type="ECO:0000256" key="2">
    <source>
        <dbReference type="ARBA" id="ARBA00023122"/>
    </source>
</evidence>
<sequence>MVHSVFTWRYGGREVFLCFSFSGWTERTRMSLMEGSSTNFQVICDLPPGCHQYKFLVDGVWRIDDQLLYGQDEYGGINNIILVNEPSPIPSSSHGPAFTPTMDIDSDRNLQDEASSSGTGHHEPELQLLDSDVDISRRRLCMHLSSHKIYELIPNSGKVFVLDAEVAVKEAFHVMHKQGLAVVPIWDSNRRQVSGMLTASDFILILIELHRNRAILTDQQLEVHTISSWKEGKSRLHGEAVGPAQMMFGRPLIRADPDESLKDVALRILQNKISAVPIVYSTKEESCPRLLHIACLSGILRYICRHIKNNLDYLPLLRQPVGSLSLGTWTSEIGEARQLLVLRHSETLSSALNILIEAQISSIPIVDGEGALINVYSRSDITSLAQDGAYTHIQLDQIIMSQVLEPVGGHRYQTCTRSDPLYVVMERLSDPVVRRLIVIDGSSQHVKGIITLSDVFNFILG</sequence>
<dbReference type="OrthoDB" id="531008at2759"/>
<dbReference type="InterPro" id="IPR046342">
    <property type="entry name" value="CBS_dom_sf"/>
</dbReference>
<keyword evidence="1" id="KW-0677">Repeat</keyword>
<proteinExistence type="predicted"/>
<evidence type="ECO:0000259" key="5">
    <source>
        <dbReference type="PROSITE" id="PS51371"/>
    </source>
</evidence>
<dbReference type="InParanoid" id="A0A2R6PUS7"/>
<dbReference type="Pfam" id="PF00571">
    <property type="entry name" value="CBS"/>
    <property type="match status" value="4"/>
</dbReference>
<protein>
    <submittedName>
        <fullName evidence="6">Sucrose nonfermenting 4-like protein</fullName>
    </submittedName>
</protein>
<evidence type="ECO:0000313" key="6">
    <source>
        <dbReference type="EMBL" id="PSR96806.1"/>
    </source>
</evidence>
<dbReference type="Proteomes" id="UP000241394">
    <property type="component" value="Chromosome LG23"/>
</dbReference>
<evidence type="ECO:0000256" key="4">
    <source>
        <dbReference type="SAM" id="MobiDB-lite"/>
    </source>
</evidence>
<dbReference type="OMA" id="YTCSPDD"/>
<keyword evidence="2 3" id="KW-0129">CBS domain</keyword>
<reference evidence="6 7" key="1">
    <citation type="submission" date="2017-07" db="EMBL/GenBank/DDBJ databases">
        <title>An improved, manually edited Actinidia chinensis var. chinensis (kiwifruit) genome highlights the challenges associated with draft genomes and gene prediction in plants.</title>
        <authorList>
            <person name="Pilkington S."/>
            <person name="Crowhurst R."/>
            <person name="Hilario E."/>
            <person name="Nardozza S."/>
            <person name="Fraser L."/>
            <person name="Peng Y."/>
            <person name="Gunaseelan K."/>
            <person name="Simpson R."/>
            <person name="Tahir J."/>
            <person name="Deroles S."/>
            <person name="Templeton K."/>
            <person name="Luo Z."/>
            <person name="Davy M."/>
            <person name="Cheng C."/>
            <person name="Mcneilage M."/>
            <person name="Scaglione D."/>
            <person name="Liu Y."/>
            <person name="Zhang Q."/>
            <person name="Datson P."/>
            <person name="De Silva N."/>
            <person name="Gardiner S."/>
            <person name="Bassett H."/>
            <person name="Chagne D."/>
            <person name="Mccallum J."/>
            <person name="Dzierzon H."/>
            <person name="Deng C."/>
            <person name="Wang Y.-Y."/>
            <person name="Barron N."/>
            <person name="Manako K."/>
            <person name="Bowen J."/>
            <person name="Foster T."/>
            <person name="Erridge Z."/>
            <person name="Tiffin H."/>
            <person name="Waite C."/>
            <person name="Davies K."/>
            <person name="Grierson E."/>
            <person name="Laing W."/>
            <person name="Kirk R."/>
            <person name="Chen X."/>
            <person name="Wood M."/>
            <person name="Montefiori M."/>
            <person name="Brummell D."/>
            <person name="Schwinn K."/>
            <person name="Catanach A."/>
            <person name="Fullerton C."/>
            <person name="Li D."/>
            <person name="Meiyalaghan S."/>
            <person name="Nieuwenhuizen N."/>
            <person name="Read N."/>
            <person name="Prakash R."/>
            <person name="Hunter D."/>
            <person name="Zhang H."/>
            <person name="Mckenzie M."/>
            <person name="Knabel M."/>
            <person name="Harris A."/>
            <person name="Allan A."/>
            <person name="Chen A."/>
            <person name="Janssen B."/>
            <person name="Plunkett B."/>
            <person name="Dwamena C."/>
            <person name="Voogd C."/>
            <person name="Leif D."/>
            <person name="Lafferty D."/>
            <person name="Souleyre E."/>
            <person name="Varkonyi-Gasic E."/>
            <person name="Gambi F."/>
            <person name="Hanley J."/>
            <person name="Yao J.-L."/>
            <person name="Cheung J."/>
            <person name="David K."/>
            <person name="Warren B."/>
            <person name="Marsh K."/>
            <person name="Snowden K."/>
            <person name="Lin-Wang K."/>
            <person name="Brian L."/>
            <person name="Martinez-Sanchez M."/>
            <person name="Wang M."/>
            <person name="Ileperuma N."/>
            <person name="Macnee N."/>
            <person name="Campin R."/>
            <person name="Mcatee P."/>
            <person name="Drummond R."/>
            <person name="Espley R."/>
            <person name="Ireland H."/>
            <person name="Wu R."/>
            <person name="Atkinson R."/>
            <person name="Karunairetnam S."/>
            <person name="Bulley S."/>
            <person name="Chunkath S."/>
            <person name="Hanley Z."/>
            <person name="Storey R."/>
            <person name="Thrimawithana A."/>
            <person name="Thomson S."/>
            <person name="David C."/>
            <person name="Testolin R."/>
        </authorList>
    </citation>
    <scope>NUCLEOTIDE SEQUENCE [LARGE SCALE GENOMIC DNA]</scope>
    <source>
        <strain evidence="7">cv. Red5</strain>
        <tissue evidence="6">Young leaf</tissue>
    </source>
</reference>
<dbReference type="PROSITE" id="PS51371">
    <property type="entry name" value="CBS"/>
    <property type="match status" value="3"/>
</dbReference>
<name>A0A2R6PUS7_ACTCC</name>
<dbReference type="STRING" id="1590841.A0A2R6PUS7"/>
<feature type="domain" description="CBS" evidence="5">
    <location>
        <begin position="335"/>
        <end position="391"/>
    </location>
</feature>
<feature type="region of interest" description="Disordered" evidence="4">
    <location>
        <begin position="91"/>
        <end position="124"/>
    </location>
</feature>
<comment type="caution">
    <text evidence="6">The sequence shown here is derived from an EMBL/GenBank/DDBJ whole genome shotgun (WGS) entry which is preliminary data.</text>
</comment>
<dbReference type="InterPro" id="IPR014756">
    <property type="entry name" value="Ig_E-set"/>
</dbReference>
<reference evidence="7" key="2">
    <citation type="journal article" date="2018" name="BMC Genomics">
        <title>A manually annotated Actinidia chinensis var. chinensis (kiwifruit) genome highlights the challenges associated with draft genomes and gene prediction in plants.</title>
        <authorList>
            <person name="Pilkington S.M."/>
            <person name="Crowhurst R."/>
            <person name="Hilario E."/>
            <person name="Nardozza S."/>
            <person name="Fraser L."/>
            <person name="Peng Y."/>
            <person name="Gunaseelan K."/>
            <person name="Simpson R."/>
            <person name="Tahir J."/>
            <person name="Deroles S.C."/>
            <person name="Templeton K."/>
            <person name="Luo Z."/>
            <person name="Davy M."/>
            <person name="Cheng C."/>
            <person name="McNeilage M."/>
            <person name="Scaglione D."/>
            <person name="Liu Y."/>
            <person name="Zhang Q."/>
            <person name="Datson P."/>
            <person name="De Silva N."/>
            <person name="Gardiner S.E."/>
            <person name="Bassett H."/>
            <person name="Chagne D."/>
            <person name="McCallum J."/>
            <person name="Dzierzon H."/>
            <person name="Deng C."/>
            <person name="Wang Y.Y."/>
            <person name="Barron L."/>
            <person name="Manako K."/>
            <person name="Bowen J."/>
            <person name="Foster T.M."/>
            <person name="Erridge Z.A."/>
            <person name="Tiffin H."/>
            <person name="Waite C.N."/>
            <person name="Davies K.M."/>
            <person name="Grierson E.P."/>
            <person name="Laing W.A."/>
            <person name="Kirk R."/>
            <person name="Chen X."/>
            <person name="Wood M."/>
            <person name="Montefiori M."/>
            <person name="Brummell D.A."/>
            <person name="Schwinn K.E."/>
            <person name="Catanach A."/>
            <person name="Fullerton C."/>
            <person name="Li D."/>
            <person name="Meiyalaghan S."/>
            <person name="Nieuwenhuizen N."/>
            <person name="Read N."/>
            <person name="Prakash R."/>
            <person name="Hunter D."/>
            <person name="Zhang H."/>
            <person name="McKenzie M."/>
            <person name="Knabel M."/>
            <person name="Harris A."/>
            <person name="Allan A.C."/>
            <person name="Gleave A."/>
            <person name="Chen A."/>
            <person name="Janssen B.J."/>
            <person name="Plunkett B."/>
            <person name="Ampomah-Dwamena C."/>
            <person name="Voogd C."/>
            <person name="Leif D."/>
            <person name="Lafferty D."/>
            <person name="Souleyre E.J.F."/>
            <person name="Varkonyi-Gasic E."/>
            <person name="Gambi F."/>
            <person name="Hanley J."/>
            <person name="Yao J.L."/>
            <person name="Cheung J."/>
            <person name="David K.M."/>
            <person name="Warren B."/>
            <person name="Marsh K."/>
            <person name="Snowden K.C."/>
            <person name="Lin-Wang K."/>
            <person name="Brian L."/>
            <person name="Martinez-Sanchez M."/>
            <person name="Wang M."/>
            <person name="Ileperuma N."/>
            <person name="Macnee N."/>
            <person name="Campin R."/>
            <person name="McAtee P."/>
            <person name="Drummond R.S.M."/>
            <person name="Espley R.V."/>
            <person name="Ireland H.S."/>
            <person name="Wu R."/>
            <person name="Atkinson R.G."/>
            <person name="Karunairetnam S."/>
            <person name="Bulley S."/>
            <person name="Chunkath S."/>
            <person name="Hanley Z."/>
            <person name="Storey R."/>
            <person name="Thrimawithana A.H."/>
            <person name="Thomson S."/>
            <person name="David C."/>
            <person name="Testolin R."/>
            <person name="Huang H."/>
            <person name="Hellens R.P."/>
            <person name="Schaffer R.J."/>
        </authorList>
    </citation>
    <scope>NUCLEOTIDE SEQUENCE [LARGE SCALE GENOMIC DNA]</scope>
    <source>
        <strain evidence="7">cv. Red5</strain>
    </source>
</reference>
<evidence type="ECO:0000256" key="1">
    <source>
        <dbReference type="ARBA" id="ARBA00022737"/>
    </source>
</evidence>
<dbReference type="InterPro" id="IPR000644">
    <property type="entry name" value="CBS_dom"/>
</dbReference>
<dbReference type="SUPFAM" id="SSF81296">
    <property type="entry name" value="E set domains"/>
    <property type="match status" value="1"/>
</dbReference>
<feature type="domain" description="CBS" evidence="5">
    <location>
        <begin position="152"/>
        <end position="215"/>
    </location>
</feature>
<accession>A0A2R6PUS7</accession>
<dbReference type="PANTHER" id="PTHR13780:SF131">
    <property type="entry name" value="SUCROSE NONFERMENTING 4-LIKE PROTEIN ISOFORM X1"/>
    <property type="match status" value="1"/>
</dbReference>
<dbReference type="GO" id="GO:0009507">
    <property type="term" value="C:chloroplast"/>
    <property type="evidence" value="ECO:0007669"/>
    <property type="project" value="UniProtKB-ARBA"/>
</dbReference>
<keyword evidence="7" id="KW-1185">Reference proteome</keyword>
<dbReference type="SMART" id="SM00116">
    <property type="entry name" value="CBS"/>
    <property type="match status" value="4"/>
</dbReference>
<dbReference type="AlphaFoldDB" id="A0A2R6PUS7"/>